<dbReference type="PANTHER" id="PTHR43243:SF4">
    <property type="entry name" value="CATIONIC AMINO ACID TRANSPORTER 4"/>
    <property type="match status" value="1"/>
</dbReference>
<feature type="transmembrane region" description="Helical" evidence="7">
    <location>
        <begin position="659"/>
        <end position="679"/>
    </location>
</feature>
<feature type="transmembrane region" description="Helical" evidence="7">
    <location>
        <begin position="155"/>
        <end position="175"/>
    </location>
</feature>
<organism evidence="8 9">
    <name type="scientific">Aplysia californica</name>
    <name type="common">California sea hare</name>
    <dbReference type="NCBI Taxonomy" id="6500"/>
    <lineage>
        <taxon>Eukaryota</taxon>
        <taxon>Metazoa</taxon>
        <taxon>Spiralia</taxon>
        <taxon>Lophotrochozoa</taxon>
        <taxon>Mollusca</taxon>
        <taxon>Gastropoda</taxon>
        <taxon>Heterobranchia</taxon>
        <taxon>Euthyneura</taxon>
        <taxon>Tectipleura</taxon>
        <taxon>Aplysiida</taxon>
        <taxon>Aplysioidea</taxon>
        <taxon>Aplysiidae</taxon>
        <taxon>Aplysia</taxon>
    </lineage>
</organism>
<evidence type="ECO:0000256" key="2">
    <source>
        <dbReference type="ARBA" id="ARBA00022448"/>
    </source>
</evidence>
<dbReference type="Pfam" id="PF13520">
    <property type="entry name" value="AA_permease_2"/>
    <property type="match status" value="1"/>
</dbReference>
<feature type="transmembrane region" description="Helical" evidence="7">
    <location>
        <begin position="561"/>
        <end position="586"/>
    </location>
</feature>
<keyword evidence="8" id="KW-1185">Reference proteome</keyword>
<evidence type="ECO:0000256" key="5">
    <source>
        <dbReference type="ARBA" id="ARBA00023136"/>
    </source>
</evidence>
<dbReference type="Gene3D" id="1.20.1740.10">
    <property type="entry name" value="Amino acid/polyamine transporter I"/>
    <property type="match status" value="1"/>
</dbReference>
<dbReference type="RefSeq" id="XP_012943929.1">
    <property type="nucleotide sequence ID" value="XM_013088475.2"/>
</dbReference>
<feature type="transmembrane region" description="Helical" evidence="7">
    <location>
        <begin position="195"/>
        <end position="214"/>
    </location>
</feature>
<evidence type="ECO:0000256" key="6">
    <source>
        <dbReference type="SAM" id="MobiDB-lite"/>
    </source>
</evidence>
<feature type="transmembrane region" description="Helical" evidence="7">
    <location>
        <begin position="59"/>
        <end position="85"/>
    </location>
</feature>
<keyword evidence="5 7" id="KW-0472">Membrane</keyword>
<keyword evidence="2" id="KW-0813">Transport</keyword>
<feature type="transmembrane region" description="Helical" evidence="7">
    <location>
        <begin position="325"/>
        <end position="344"/>
    </location>
</feature>
<comment type="subcellular location">
    <subcellularLocation>
        <location evidence="1">Membrane</location>
        <topology evidence="1">Multi-pass membrane protein</topology>
    </subcellularLocation>
</comment>
<feature type="transmembrane region" description="Helical" evidence="7">
    <location>
        <begin position="634"/>
        <end position="653"/>
    </location>
</feature>
<keyword evidence="3 7" id="KW-0812">Transmembrane</keyword>
<proteinExistence type="predicted"/>
<reference evidence="9" key="1">
    <citation type="submission" date="2025-08" db="UniProtKB">
        <authorList>
            <consortium name="RefSeq"/>
        </authorList>
    </citation>
    <scope>IDENTIFICATION</scope>
</reference>
<gene>
    <name evidence="9" type="primary">LOC101860607</name>
</gene>
<evidence type="ECO:0000256" key="4">
    <source>
        <dbReference type="ARBA" id="ARBA00022989"/>
    </source>
</evidence>
<keyword evidence="4 7" id="KW-1133">Transmembrane helix</keyword>
<dbReference type="PANTHER" id="PTHR43243">
    <property type="entry name" value="INNER MEMBRANE TRANSPORTER YGJI-RELATED"/>
    <property type="match status" value="1"/>
</dbReference>
<accession>A0ABM1AAE5</accession>
<evidence type="ECO:0000256" key="3">
    <source>
        <dbReference type="ARBA" id="ARBA00022692"/>
    </source>
</evidence>
<dbReference type="Proteomes" id="UP000694888">
    <property type="component" value="Unplaced"/>
</dbReference>
<evidence type="ECO:0000313" key="8">
    <source>
        <dbReference type="Proteomes" id="UP000694888"/>
    </source>
</evidence>
<name>A0ABM1AAE5_APLCA</name>
<feature type="transmembrane region" description="Helical" evidence="7">
    <location>
        <begin position="129"/>
        <end position="148"/>
    </location>
</feature>
<feature type="transmembrane region" description="Helical" evidence="7">
    <location>
        <begin position="23"/>
        <end position="47"/>
    </location>
</feature>
<feature type="compositionally biased region" description="Acidic residues" evidence="6">
    <location>
        <begin position="700"/>
        <end position="716"/>
    </location>
</feature>
<evidence type="ECO:0000256" key="7">
    <source>
        <dbReference type="SAM" id="Phobius"/>
    </source>
</evidence>
<evidence type="ECO:0000256" key="1">
    <source>
        <dbReference type="ARBA" id="ARBA00004141"/>
    </source>
</evidence>
<sequence length="716" mass="76647">MLGVGNTIGVGIYVLLGVGAKEAAGPSVVICFLAAILVTLVNALVYAEFASHVPQTGALYIYIYKVAGEFAGFLCGWMLFIGGIMGGSVGARAWSGMVDSFFNNSIQAYTVDHLGKLDFGLPFAESLDVVAFLFQLFIIIIVSCNVFCSSIVNTILGFLTTSVLVFVFVAGLTFGDSKNFLNADHGGFAPFGVSGIVKGASLALYATIGFEVIAVSSEEAKNPSRAVPRAIILELILVAAVYLGAAIGLLFLCPYWLLDLRAPLPSAFEYSGVIWGKYIVTIGPLFGITNLQMLGLYGASRIMYRMAVDGLFFSWFNKIEKKTGVPRNCVIFLGVLVAFFSLLFDLSYVVKVNVLLLLLGYIALGSALIKLKVTEALKVGERSTSVKQLKNLCDEDGGGRLPQEFYDHEMIIPDENQNSENSVDVNTSAPPSLRFDLANVTNSNDAARNAVVHNSNIGQGSFDVSNDFGPRNSSLNNLIDVGDSDSTMREMEDEITEYEMTPAASSLQEEEEDPPSLPAEDLGPAPNFASVSVGPTPEEIHLSSRHGSGLKQRMTTRVSMVVPGILSVNVLLLLHFVTCFALAAQINFGYEDLLAGHLVAVAGLTTLGVSLLTFSVLLGLLCGEARTSGFQTPLMPLIPTLAIIFSSVMLLSAGELMGLIEVSVLLAIGSVMYVIMILMSGDPQLMQGGDSSERRALFNDSEEADDEIDESDDDNL</sequence>
<dbReference type="InterPro" id="IPR002293">
    <property type="entry name" value="AA/rel_permease1"/>
</dbReference>
<feature type="transmembrane region" description="Helical" evidence="7">
    <location>
        <begin position="598"/>
        <end position="622"/>
    </location>
</feature>
<feature type="region of interest" description="Disordered" evidence="6">
    <location>
        <begin position="502"/>
        <end position="548"/>
    </location>
</feature>
<feature type="region of interest" description="Disordered" evidence="6">
    <location>
        <begin position="689"/>
        <end position="716"/>
    </location>
</feature>
<feature type="transmembrane region" description="Helical" evidence="7">
    <location>
        <begin position="235"/>
        <end position="258"/>
    </location>
</feature>
<feature type="transmembrane region" description="Helical" evidence="7">
    <location>
        <begin position="278"/>
        <end position="304"/>
    </location>
</feature>
<feature type="transmembrane region" description="Helical" evidence="7">
    <location>
        <begin position="350"/>
        <end position="369"/>
    </location>
</feature>
<dbReference type="GeneID" id="101860607"/>
<protein>
    <submittedName>
        <fullName evidence="9">Cationic amino acid transporter 4</fullName>
    </submittedName>
</protein>
<evidence type="ECO:0000313" key="9">
    <source>
        <dbReference type="RefSeq" id="XP_012943929.1"/>
    </source>
</evidence>